<dbReference type="NCBIfam" id="TIGR00077">
    <property type="entry name" value="lspA"/>
    <property type="match status" value="1"/>
</dbReference>
<dbReference type="RefSeq" id="WP_007278238.1">
    <property type="nucleotide sequence ID" value="NZ_ABCK01000006.1"/>
</dbReference>
<evidence type="ECO:0000256" key="3">
    <source>
        <dbReference type="ARBA" id="ARBA00022670"/>
    </source>
</evidence>
<comment type="similarity">
    <text evidence="1 9 10">Belongs to the peptidase A8 family.</text>
</comment>
<evidence type="ECO:0000256" key="8">
    <source>
        <dbReference type="ARBA" id="ARBA00023136"/>
    </source>
</evidence>
<dbReference type="EC" id="3.4.23.36" evidence="9"/>
<organism evidence="11 12">
    <name type="scientific">Lentisphaera araneosa HTCC2155</name>
    <dbReference type="NCBI Taxonomy" id="313628"/>
    <lineage>
        <taxon>Bacteria</taxon>
        <taxon>Pseudomonadati</taxon>
        <taxon>Lentisphaerota</taxon>
        <taxon>Lentisphaeria</taxon>
        <taxon>Lentisphaerales</taxon>
        <taxon>Lentisphaeraceae</taxon>
        <taxon>Lentisphaera</taxon>
    </lineage>
</organism>
<name>A6DK23_9BACT</name>
<accession>A6DK23</accession>
<proteinExistence type="inferred from homology"/>
<feature type="transmembrane region" description="Helical" evidence="9">
    <location>
        <begin position="81"/>
        <end position="105"/>
    </location>
</feature>
<dbReference type="AlphaFoldDB" id="A6DK23"/>
<dbReference type="STRING" id="313628.LNTAR_12861"/>
<keyword evidence="6 9" id="KW-0378">Hydrolase</keyword>
<dbReference type="PANTHER" id="PTHR33695">
    <property type="entry name" value="LIPOPROTEIN SIGNAL PEPTIDASE"/>
    <property type="match status" value="1"/>
</dbReference>
<comment type="caution">
    <text evidence="11">The sequence shown here is derived from an EMBL/GenBank/DDBJ whole genome shotgun (WGS) entry which is preliminary data.</text>
</comment>
<dbReference type="GO" id="GO:0004190">
    <property type="term" value="F:aspartic-type endopeptidase activity"/>
    <property type="evidence" value="ECO:0007669"/>
    <property type="project" value="UniProtKB-UniRule"/>
</dbReference>
<dbReference type="UniPathway" id="UPA00665"/>
<keyword evidence="3 9" id="KW-0645">Protease</keyword>
<comment type="catalytic activity">
    <reaction evidence="9">
        <text>Release of signal peptides from bacterial membrane prolipoproteins. Hydrolyzes -Xaa-Yaa-Zaa-|-(S,diacylglyceryl)Cys-, in which Xaa is hydrophobic (preferably Leu), and Yaa (Ala or Ser) and Zaa (Gly or Ala) have small, neutral side chains.</text>
        <dbReference type="EC" id="3.4.23.36"/>
    </reaction>
</comment>
<keyword evidence="7 9" id="KW-1133">Transmembrane helix</keyword>
<dbReference type="OrthoDB" id="9810259at2"/>
<gene>
    <name evidence="9" type="primary">lspA</name>
    <name evidence="11" type="ORF">LNTAR_12861</name>
</gene>
<keyword evidence="12" id="KW-1185">Reference proteome</keyword>
<keyword evidence="4 9" id="KW-0812">Transmembrane</keyword>
<feature type="transmembrane region" description="Helical" evidence="9">
    <location>
        <begin position="117"/>
        <end position="138"/>
    </location>
</feature>
<evidence type="ECO:0000256" key="1">
    <source>
        <dbReference type="ARBA" id="ARBA00006139"/>
    </source>
</evidence>
<dbReference type="GO" id="GO:0006508">
    <property type="term" value="P:proteolysis"/>
    <property type="evidence" value="ECO:0007669"/>
    <property type="project" value="UniProtKB-KW"/>
</dbReference>
<feature type="transmembrane region" description="Helical" evidence="9">
    <location>
        <begin position="158"/>
        <end position="182"/>
    </location>
</feature>
<comment type="caution">
    <text evidence="9">Lacks conserved residue(s) required for the propagation of feature annotation.</text>
</comment>
<dbReference type="HAMAP" id="MF_00161">
    <property type="entry name" value="LspA"/>
    <property type="match status" value="1"/>
</dbReference>
<evidence type="ECO:0000256" key="10">
    <source>
        <dbReference type="RuleBase" id="RU004181"/>
    </source>
</evidence>
<protein>
    <recommendedName>
        <fullName evidence="9">Lipoprotein signal peptidase</fullName>
        <ecNumber evidence="9">3.4.23.36</ecNumber>
    </recommendedName>
    <alternativeName>
        <fullName evidence="9">Prolipoprotein signal peptidase</fullName>
    </alternativeName>
    <alternativeName>
        <fullName evidence="9">Signal peptidase II</fullName>
        <shortName evidence="9">SPase II</shortName>
    </alternativeName>
</protein>
<comment type="subcellular location">
    <subcellularLocation>
        <location evidence="9">Cell membrane</location>
        <topology evidence="9">Multi-pass membrane protein</topology>
    </subcellularLocation>
</comment>
<dbReference type="InterPro" id="IPR001872">
    <property type="entry name" value="Peptidase_A8"/>
</dbReference>
<evidence type="ECO:0000256" key="6">
    <source>
        <dbReference type="ARBA" id="ARBA00022801"/>
    </source>
</evidence>
<evidence type="ECO:0000256" key="9">
    <source>
        <dbReference type="HAMAP-Rule" id="MF_00161"/>
    </source>
</evidence>
<evidence type="ECO:0000256" key="7">
    <source>
        <dbReference type="ARBA" id="ARBA00022989"/>
    </source>
</evidence>
<keyword evidence="8 9" id="KW-0472">Membrane</keyword>
<comment type="pathway">
    <text evidence="9">Protein modification; lipoprotein biosynthesis (signal peptide cleavage).</text>
</comment>
<sequence length="198" mass="22285">MPKTSLNREVILSRIKKLVSERLNELKVDFYGWPLILCASIIALDQITKVMTIQATPYSPRLIREIIPGFFNLVHYRNLGAAWGMGSSHTNILAIISFVAFFAILFEFPKLCEKRKINFLAISMMLGGIMGNGIDRAFRPEGVVDMVEVFIPFVYKEGWYRFPAFNIADSAICVSVFIYIIASLKAPKAPAKVDEATD</sequence>
<dbReference type="Pfam" id="PF01252">
    <property type="entry name" value="Peptidase_A8"/>
    <property type="match status" value="1"/>
</dbReference>
<keyword evidence="2 9" id="KW-1003">Cell membrane</keyword>
<evidence type="ECO:0000313" key="11">
    <source>
        <dbReference type="EMBL" id="EDM28247.1"/>
    </source>
</evidence>
<evidence type="ECO:0000256" key="2">
    <source>
        <dbReference type="ARBA" id="ARBA00022475"/>
    </source>
</evidence>
<dbReference type="PANTHER" id="PTHR33695:SF1">
    <property type="entry name" value="LIPOPROTEIN SIGNAL PEPTIDASE"/>
    <property type="match status" value="1"/>
</dbReference>
<evidence type="ECO:0000256" key="5">
    <source>
        <dbReference type="ARBA" id="ARBA00022750"/>
    </source>
</evidence>
<evidence type="ECO:0000256" key="4">
    <source>
        <dbReference type="ARBA" id="ARBA00022692"/>
    </source>
</evidence>
<reference evidence="11 12" key="1">
    <citation type="journal article" date="2010" name="J. Bacteriol.">
        <title>Genome sequence of Lentisphaera araneosa HTCC2155T, the type species of the order Lentisphaerales in the phylum Lentisphaerae.</title>
        <authorList>
            <person name="Thrash J.C."/>
            <person name="Cho J.C."/>
            <person name="Vergin K.L."/>
            <person name="Morris R.M."/>
            <person name="Giovannoni S.J."/>
        </authorList>
    </citation>
    <scope>NUCLEOTIDE SEQUENCE [LARGE SCALE GENOMIC DNA]</scope>
    <source>
        <strain evidence="11 12">HTCC2155</strain>
    </source>
</reference>
<comment type="function">
    <text evidence="9">This protein specifically catalyzes the removal of signal peptides from prolipoproteins.</text>
</comment>
<dbReference type="GO" id="GO:0005886">
    <property type="term" value="C:plasma membrane"/>
    <property type="evidence" value="ECO:0007669"/>
    <property type="project" value="UniProtKB-SubCell"/>
</dbReference>
<dbReference type="Proteomes" id="UP000004947">
    <property type="component" value="Unassembled WGS sequence"/>
</dbReference>
<keyword evidence="5 9" id="KW-0064">Aspartyl protease</keyword>
<evidence type="ECO:0000313" key="12">
    <source>
        <dbReference type="Proteomes" id="UP000004947"/>
    </source>
</evidence>
<dbReference type="eggNOG" id="COG0597">
    <property type="taxonomic scope" value="Bacteria"/>
</dbReference>
<feature type="active site" evidence="9">
    <location>
        <position position="145"/>
    </location>
</feature>
<dbReference type="PRINTS" id="PR00781">
    <property type="entry name" value="LIPOSIGPTASE"/>
</dbReference>
<dbReference type="EMBL" id="ABCK01000006">
    <property type="protein sequence ID" value="EDM28247.1"/>
    <property type="molecule type" value="Genomic_DNA"/>
</dbReference>
<feature type="active site" evidence="9">
    <location>
        <position position="169"/>
    </location>
</feature>